<dbReference type="Proteomes" id="UP001596297">
    <property type="component" value="Unassembled WGS sequence"/>
</dbReference>
<accession>A0ABW1YB31</accession>
<comment type="caution">
    <text evidence="1">The sequence shown here is derived from an EMBL/GenBank/DDBJ whole genome shotgun (WGS) entry which is preliminary data.</text>
</comment>
<evidence type="ECO:0000313" key="1">
    <source>
        <dbReference type="EMBL" id="MFC6591183.1"/>
    </source>
</evidence>
<sequence length="255" mass="26423">MTTVLTVTLALVLGGGGMPPQVTPASPTLTSTAPARPAVAPLQPTGPVIVPVTLHIQESCHAAQAPSLCPSGDLALSGEQVQMLAQLFGIKAKFRPVQAGEVGPQLELSASIGWVGSTGTQLSPQYEEGHVSYYSAGDVLAFIARVTPGARFTAVPHFTLQTSRATLDMGAVSPERLRQLFSGFSHAADKVFPREALSCDGAGSCTYSGITIILLGEQPQRLQTGLKAGEVALLVVGGRNRASQNDLASLLRLAS</sequence>
<protein>
    <submittedName>
        <fullName evidence="1">Uncharacterized protein</fullName>
    </submittedName>
</protein>
<proteinExistence type="predicted"/>
<name>A0ABW1YB31_9DEIO</name>
<dbReference type="EMBL" id="JBHSWD010000001">
    <property type="protein sequence ID" value="MFC6591183.1"/>
    <property type="molecule type" value="Genomic_DNA"/>
</dbReference>
<reference evidence="2" key="1">
    <citation type="journal article" date="2019" name="Int. J. Syst. Evol. Microbiol.">
        <title>The Global Catalogue of Microorganisms (GCM) 10K type strain sequencing project: providing services to taxonomists for standard genome sequencing and annotation.</title>
        <authorList>
            <consortium name="The Broad Institute Genomics Platform"/>
            <consortium name="The Broad Institute Genome Sequencing Center for Infectious Disease"/>
            <person name="Wu L."/>
            <person name="Ma J."/>
        </authorList>
    </citation>
    <scope>NUCLEOTIDE SEQUENCE [LARGE SCALE GENOMIC DNA]</scope>
    <source>
        <strain evidence="2">CGMCC 1.15772</strain>
    </source>
</reference>
<dbReference type="RefSeq" id="WP_380082191.1">
    <property type="nucleotide sequence ID" value="NZ_JBHSWD010000001.1"/>
</dbReference>
<evidence type="ECO:0000313" key="2">
    <source>
        <dbReference type="Proteomes" id="UP001596297"/>
    </source>
</evidence>
<keyword evidence="2" id="KW-1185">Reference proteome</keyword>
<gene>
    <name evidence="1" type="ORF">ACFP81_03485</name>
</gene>
<organism evidence="1 2">
    <name type="scientific">Deinococcus lacus</name>
    <dbReference type="NCBI Taxonomy" id="392561"/>
    <lineage>
        <taxon>Bacteria</taxon>
        <taxon>Thermotogati</taxon>
        <taxon>Deinococcota</taxon>
        <taxon>Deinococci</taxon>
        <taxon>Deinococcales</taxon>
        <taxon>Deinococcaceae</taxon>
        <taxon>Deinococcus</taxon>
    </lineage>
</organism>